<protein>
    <recommendedName>
        <fullName evidence="2">Histidine phosphatase family protein</fullName>
    </recommendedName>
</protein>
<organism evidence="1">
    <name type="scientific">uncultured Acidimicrobiales bacterium</name>
    <dbReference type="NCBI Taxonomy" id="310071"/>
    <lineage>
        <taxon>Bacteria</taxon>
        <taxon>Bacillati</taxon>
        <taxon>Actinomycetota</taxon>
        <taxon>Acidimicrobiia</taxon>
        <taxon>Acidimicrobiales</taxon>
        <taxon>environmental samples</taxon>
    </lineage>
</organism>
<reference evidence="1" key="1">
    <citation type="submission" date="2020-02" db="EMBL/GenBank/DDBJ databases">
        <authorList>
            <person name="Meier V. D."/>
        </authorList>
    </citation>
    <scope>NUCLEOTIDE SEQUENCE</scope>
    <source>
        <strain evidence="1">AVDCRST_MAG76</strain>
    </source>
</reference>
<sequence>MTLLVVRHAEAQGRSGWSGPDELRPLSPKGRRQATGLVHVLGDRFPIGRLVSSPSLRCIETLSPLAATLGLTLEVSSALAEGSQPEAAVQLGRAGATLPGVEEALVLCSHGDVIPKLLEVLDASDGLDLDRNPRCQKGSTWVFEGKRSRFTTATYIPPP</sequence>
<name>A0A6J4HTJ2_9ACTN</name>
<dbReference type="SMART" id="SM00855">
    <property type="entry name" value="PGAM"/>
    <property type="match status" value="1"/>
</dbReference>
<proteinExistence type="predicted"/>
<dbReference type="Gene3D" id="3.40.50.1240">
    <property type="entry name" value="Phosphoglycerate mutase-like"/>
    <property type="match status" value="1"/>
</dbReference>
<dbReference type="AlphaFoldDB" id="A0A6J4HTJ2"/>
<dbReference type="SUPFAM" id="SSF53254">
    <property type="entry name" value="Phosphoglycerate mutase-like"/>
    <property type="match status" value="1"/>
</dbReference>
<gene>
    <name evidence="1" type="ORF">AVDCRST_MAG76-1274</name>
</gene>
<dbReference type="CDD" id="cd07067">
    <property type="entry name" value="HP_PGM_like"/>
    <property type="match status" value="1"/>
</dbReference>
<evidence type="ECO:0000313" key="1">
    <source>
        <dbReference type="EMBL" id="CAA9232981.1"/>
    </source>
</evidence>
<evidence type="ECO:0008006" key="2">
    <source>
        <dbReference type="Google" id="ProtNLM"/>
    </source>
</evidence>
<dbReference type="InterPro" id="IPR029033">
    <property type="entry name" value="His_PPase_superfam"/>
</dbReference>
<accession>A0A6J4HTJ2</accession>
<dbReference type="Pfam" id="PF00300">
    <property type="entry name" value="His_Phos_1"/>
    <property type="match status" value="1"/>
</dbReference>
<dbReference type="EMBL" id="CADCSZ010000078">
    <property type="protein sequence ID" value="CAA9232981.1"/>
    <property type="molecule type" value="Genomic_DNA"/>
</dbReference>
<dbReference type="InterPro" id="IPR013078">
    <property type="entry name" value="His_Pase_superF_clade-1"/>
</dbReference>